<organism evidence="1 2">
    <name type="scientific">Roseivirga misakiensis</name>
    <dbReference type="NCBI Taxonomy" id="1563681"/>
    <lineage>
        <taxon>Bacteria</taxon>
        <taxon>Pseudomonadati</taxon>
        <taxon>Bacteroidota</taxon>
        <taxon>Cytophagia</taxon>
        <taxon>Cytophagales</taxon>
        <taxon>Roseivirgaceae</taxon>
        <taxon>Roseivirga</taxon>
    </lineage>
</organism>
<dbReference type="AlphaFoldDB" id="A0A1E5T4F0"/>
<gene>
    <name evidence="1" type="ORF">BFP71_00555</name>
</gene>
<evidence type="ECO:0000313" key="2">
    <source>
        <dbReference type="Proteomes" id="UP000095552"/>
    </source>
</evidence>
<dbReference type="Gene3D" id="1.10.10.10">
    <property type="entry name" value="Winged helix-like DNA-binding domain superfamily/Winged helix DNA-binding domain"/>
    <property type="match status" value="1"/>
</dbReference>
<keyword evidence="2" id="KW-1185">Reference proteome</keyword>
<dbReference type="InterPro" id="IPR036388">
    <property type="entry name" value="WH-like_DNA-bd_sf"/>
</dbReference>
<dbReference type="RefSeq" id="WP_069833513.1">
    <property type="nucleotide sequence ID" value="NZ_MDGQ01000003.1"/>
</dbReference>
<accession>A0A1E5T4F0</accession>
<dbReference type="InterPro" id="IPR036390">
    <property type="entry name" value="WH_DNA-bd_sf"/>
</dbReference>
<evidence type="ECO:0000313" key="1">
    <source>
        <dbReference type="EMBL" id="OEK06201.1"/>
    </source>
</evidence>
<dbReference type="OrthoDB" id="982587at2"/>
<dbReference type="EMBL" id="MDGQ01000003">
    <property type="protein sequence ID" value="OEK06201.1"/>
    <property type="molecule type" value="Genomic_DNA"/>
</dbReference>
<comment type="caution">
    <text evidence="1">The sequence shown here is derived from an EMBL/GenBank/DDBJ whole genome shotgun (WGS) entry which is preliminary data.</text>
</comment>
<protein>
    <submittedName>
        <fullName evidence="1">PadR family transcriptional regulator</fullName>
    </submittedName>
</protein>
<dbReference type="SUPFAM" id="SSF46785">
    <property type="entry name" value="Winged helix' DNA-binding domain"/>
    <property type="match status" value="1"/>
</dbReference>
<name>A0A1E5T4F0_9BACT</name>
<proteinExistence type="predicted"/>
<sequence>MKGTFLGEFEEVVLLATCVLKEEAYANMVRKKVEEHTKRSINLSAIHSALYRMEKKGFLHSEFGEASKKRGGKRKRIFVPTPSAMQALDQIKQIRASFWDIMPAISDDGNA</sequence>
<dbReference type="Proteomes" id="UP000095552">
    <property type="component" value="Unassembled WGS sequence"/>
</dbReference>
<reference evidence="1 2" key="1">
    <citation type="submission" date="2016-08" db="EMBL/GenBank/DDBJ databases">
        <title>Draft genome of Fabibacter sp. strain SK-8.</title>
        <authorList>
            <person name="Wong S.-K."/>
            <person name="Hamasaki K."/>
            <person name="Yoshizawa S."/>
        </authorList>
    </citation>
    <scope>NUCLEOTIDE SEQUENCE [LARGE SCALE GENOMIC DNA]</scope>
    <source>
        <strain evidence="1 2">SK-8</strain>
    </source>
</reference>